<accession>A0ACC6P172</accession>
<organism evidence="1 2">
    <name type="scientific">Amphibiibacter pelophylacis</name>
    <dbReference type="NCBI Taxonomy" id="1799477"/>
    <lineage>
        <taxon>Bacteria</taxon>
        <taxon>Pseudomonadati</taxon>
        <taxon>Pseudomonadota</taxon>
        <taxon>Betaproteobacteria</taxon>
        <taxon>Burkholderiales</taxon>
        <taxon>Sphaerotilaceae</taxon>
        <taxon>Amphibiibacter</taxon>
    </lineage>
</organism>
<comment type="caution">
    <text evidence="1">The sequence shown here is derived from an EMBL/GenBank/DDBJ whole genome shotgun (WGS) entry which is preliminary data.</text>
</comment>
<gene>
    <name evidence="1" type="ORF">RV045_05835</name>
</gene>
<keyword evidence="2" id="KW-1185">Reference proteome</keyword>
<proteinExistence type="predicted"/>
<evidence type="ECO:0000313" key="1">
    <source>
        <dbReference type="EMBL" id="MEJ7137954.1"/>
    </source>
</evidence>
<dbReference type="Proteomes" id="UP001364695">
    <property type="component" value="Unassembled WGS sequence"/>
</dbReference>
<sequence length="229" mass="24015">MGAAFRAILIGGTGQVGGAVLQALLATPDCREIVHITRKPLSAAHASQVRPVVMDTGADDFEAHIAALTRDTRALGDRVVAISCVGVGSGTAKWSETRLRQVEVGVVGAFARGVRAAGVEHFGLLSAAGATSRSRLKYVRVMGLKEEAVQAVGFPRLAIFRPGIIEGNAHTPAWIAWLGRLIPDPWGNIAQRDIGRAFAAAMVRNAASSGAEVYGNRSMRGLAAAWRVG</sequence>
<dbReference type="EMBL" id="JAWDIE010000007">
    <property type="protein sequence ID" value="MEJ7137954.1"/>
    <property type="molecule type" value="Genomic_DNA"/>
</dbReference>
<evidence type="ECO:0000313" key="2">
    <source>
        <dbReference type="Proteomes" id="UP001364695"/>
    </source>
</evidence>
<protein>
    <submittedName>
        <fullName evidence="1">Uncharacterized protein</fullName>
    </submittedName>
</protein>
<name>A0ACC6P172_9BURK</name>
<reference evidence="1" key="1">
    <citation type="submission" date="2023-10" db="EMBL/GenBank/DDBJ databases">
        <title>Amphibacter perezi, gen. nov., sp. nov. a novel taxa of the family Comamonadaceae, class Betaproteobacteria isolated from the skin microbiota of Pelophylax perezi from different populations.</title>
        <authorList>
            <person name="Costa S."/>
            <person name="Proenca D.N."/>
            <person name="Lopes I."/>
            <person name="Morais P.V."/>
        </authorList>
    </citation>
    <scope>NUCLEOTIDE SEQUENCE</scope>
    <source>
        <strain evidence="1">SL12-8</strain>
    </source>
</reference>